<dbReference type="AlphaFoldDB" id="A0A0D0D9B2"/>
<reference evidence="2" key="2">
    <citation type="submission" date="2015-01" db="EMBL/GenBank/DDBJ databases">
        <title>Evolutionary Origins and Diversification of the Mycorrhizal Mutualists.</title>
        <authorList>
            <consortium name="DOE Joint Genome Institute"/>
            <consortium name="Mycorrhizal Genomics Consortium"/>
            <person name="Kohler A."/>
            <person name="Kuo A."/>
            <person name="Nagy L.G."/>
            <person name="Floudas D."/>
            <person name="Copeland A."/>
            <person name="Barry K.W."/>
            <person name="Cichocki N."/>
            <person name="Veneault-Fourrey C."/>
            <person name="LaButti K."/>
            <person name="Lindquist E.A."/>
            <person name="Lipzen A."/>
            <person name="Lundell T."/>
            <person name="Morin E."/>
            <person name="Murat C."/>
            <person name="Riley R."/>
            <person name="Ohm R."/>
            <person name="Sun H."/>
            <person name="Tunlid A."/>
            <person name="Henrissat B."/>
            <person name="Grigoriev I.V."/>
            <person name="Hibbett D.S."/>
            <person name="Martin F."/>
        </authorList>
    </citation>
    <scope>NUCLEOTIDE SEQUENCE [LARGE SCALE GENOMIC DNA]</scope>
    <source>
        <strain evidence="2">Ve08.2h10</strain>
    </source>
</reference>
<dbReference type="Proteomes" id="UP000054538">
    <property type="component" value="Unassembled WGS sequence"/>
</dbReference>
<organism evidence="1 2">
    <name type="scientific">Paxillus rubicundulus Ve08.2h10</name>
    <dbReference type="NCBI Taxonomy" id="930991"/>
    <lineage>
        <taxon>Eukaryota</taxon>
        <taxon>Fungi</taxon>
        <taxon>Dikarya</taxon>
        <taxon>Basidiomycota</taxon>
        <taxon>Agaricomycotina</taxon>
        <taxon>Agaricomycetes</taxon>
        <taxon>Agaricomycetidae</taxon>
        <taxon>Boletales</taxon>
        <taxon>Paxilineae</taxon>
        <taxon>Paxillaceae</taxon>
        <taxon>Paxillus</taxon>
    </lineage>
</organism>
<dbReference type="EMBL" id="KN827180">
    <property type="protein sequence ID" value="KIK77024.1"/>
    <property type="molecule type" value="Genomic_DNA"/>
</dbReference>
<gene>
    <name evidence="1" type="ORF">PAXRUDRAFT_779305</name>
</gene>
<evidence type="ECO:0000313" key="2">
    <source>
        <dbReference type="Proteomes" id="UP000054538"/>
    </source>
</evidence>
<sequence>MDFHHSWATLSKGIERWLVNDVQTTSMGSCHFLACVCRHSSDIPQWKLVSVGYKDPIGGTVHR</sequence>
<keyword evidence="2" id="KW-1185">Reference proteome</keyword>
<name>A0A0D0D9B2_9AGAM</name>
<proteinExistence type="predicted"/>
<dbReference type="HOGENOM" id="CLU_2892114_0_0_1"/>
<feature type="non-terminal residue" evidence="1">
    <location>
        <position position="63"/>
    </location>
</feature>
<evidence type="ECO:0000313" key="1">
    <source>
        <dbReference type="EMBL" id="KIK77024.1"/>
    </source>
</evidence>
<protein>
    <submittedName>
        <fullName evidence="1">Uncharacterized protein</fullName>
    </submittedName>
</protein>
<reference evidence="1 2" key="1">
    <citation type="submission" date="2014-04" db="EMBL/GenBank/DDBJ databases">
        <authorList>
            <consortium name="DOE Joint Genome Institute"/>
            <person name="Kuo A."/>
            <person name="Kohler A."/>
            <person name="Jargeat P."/>
            <person name="Nagy L.G."/>
            <person name="Floudas D."/>
            <person name="Copeland A."/>
            <person name="Barry K.W."/>
            <person name="Cichocki N."/>
            <person name="Veneault-Fourrey C."/>
            <person name="LaButti K."/>
            <person name="Lindquist E.A."/>
            <person name="Lipzen A."/>
            <person name="Lundell T."/>
            <person name="Morin E."/>
            <person name="Murat C."/>
            <person name="Sun H."/>
            <person name="Tunlid A."/>
            <person name="Henrissat B."/>
            <person name="Grigoriev I.V."/>
            <person name="Hibbett D.S."/>
            <person name="Martin F."/>
            <person name="Nordberg H.P."/>
            <person name="Cantor M.N."/>
            <person name="Hua S.X."/>
        </authorList>
    </citation>
    <scope>NUCLEOTIDE SEQUENCE [LARGE SCALE GENOMIC DNA]</scope>
    <source>
        <strain evidence="1 2">Ve08.2h10</strain>
    </source>
</reference>
<accession>A0A0D0D9B2</accession>
<dbReference type="InParanoid" id="A0A0D0D9B2"/>